<dbReference type="RefSeq" id="WP_130629613.1">
    <property type="nucleotide sequence ID" value="NZ_CP036164.1"/>
</dbReference>
<organism evidence="1 2">
    <name type="scientific">Janibacter limosus</name>
    <dbReference type="NCBI Taxonomy" id="53458"/>
    <lineage>
        <taxon>Bacteria</taxon>
        <taxon>Bacillati</taxon>
        <taxon>Actinomycetota</taxon>
        <taxon>Actinomycetes</taxon>
        <taxon>Micrococcales</taxon>
        <taxon>Intrasporangiaceae</taxon>
        <taxon>Janibacter</taxon>
    </lineage>
</organism>
<evidence type="ECO:0000313" key="2">
    <source>
        <dbReference type="Proteomes" id="UP000290408"/>
    </source>
</evidence>
<dbReference type="Proteomes" id="UP000290408">
    <property type="component" value="Chromosome"/>
</dbReference>
<gene>
    <name evidence="1" type="ORF">EXU32_09095</name>
</gene>
<evidence type="ECO:0008006" key="3">
    <source>
        <dbReference type="Google" id="ProtNLM"/>
    </source>
</evidence>
<dbReference type="KEGG" id="jli:EXU32_09095"/>
<accession>A0A4P6MU74</accession>
<reference evidence="1 2" key="1">
    <citation type="submission" date="2019-02" db="EMBL/GenBank/DDBJ databases">
        <title>Genomic data mining of an Antarctic deep-sea actinobacterium, Janibacterlimosus P3-3-X1.</title>
        <authorList>
            <person name="Liao L."/>
            <person name="Chen B."/>
        </authorList>
    </citation>
    <scope>NUCLEOTIDE SEQUENCE [LARGE SCALE GENOMIC DNA]</scope>
    <source>
        <strain evidence="1 2">P3-3-X1</strain>
    </source>
</reference>
<proteinExistence type="predicted"/>
<protein>
    <recommendedName>
        <fullName evidence="3">DUF488 family protein</fullName>
    </recommendedName>
</protein>
<dbReference type="OrthoDB" id="3369036at2"/>
<sequence length="128" mass="14676">MNLATCSYSQFTPDMGVAVGTSIGKHPRFREAEQCDPLKPWTVFRKMDDQPLTVQRARYWRQLDDTEARVAAALQDLTARHPGQRLVLMCWEVLDGTNECHRRWAADWLARRGLTVPELAPAPPTLWD</sequence>
<dbReference type="EMBL" id="CP036164">
    <property type="protein sequence ID" value="QBF46392.1"/>
    <property type="molecule type" value="Genomic_DNA"/>
</dbReference>
<dbReference type="AlphaFoldDB" id="A0A4P6MU74"/>
<name>A0A4P6MU74_9MICO</name>
<keyword evidence="2" id="KW-1185">Reference proteome</keyword>
<evidence type="ECO:0000313" key="1">
    <source>
        <dbReference type="EMBL" id="QBF46392.1"/>
    </source>
</evidence>